<organism evidence="4 5">
    <name type="scientific">Meganyctiphanes norvegica</name>
    <name type="common">Northern krill</name>
    <name type="synonym">Thysanopoda norvegica</name>
    <dbReference type="NCBI Taxonomy" id="48144"/>
    <lineage>
        <taxon>Eukaryota</taxon>
        <taxon>Metazoa</taxon>
        <taxon>Ecdysozoa</taxon>
        <taxon>Arthropoda</taxon>
        <taxon>Crustacea</taxon>
        <taxon>Multicrustacea</taxon>
        <taxon>Malacostraca</taxon>
        <taxon>Eumalacostraca</taxon>
        <taxon>Eucarida</taxon>
        <taxon>Euphausiacea</taxon>
        <taxon>Euphausiidae</taxon>
        <taxon>Meganyctiphanes</taxon>
    </lineage>
</organism>
<dbReference type="PANTHER" id="PTHR11927">
    <property type="entry name" value="GALACTOSIDE 2-L-FUCOSYLTRANSFERASE"/>
    <property type="match status" value="1"/>
</dbReference>
<comment type="similarity">
    <text evidence="3">Belongs to the glycosyltransferase 11 family.</text>
</comment>
<keyword evidence="1 3" id="KW-0328">Glycosyltransferase</keyword>
<keyword evidence="3" id="KW-0812">Transmembrane</keyword>
<dbReference type="EMBL" id="CAXKWB010006159">
    <property type="protein sequence ID" value="CAL4081759.1"/>
    <property type="molecule type" value="Genomic_DNA"/>
</dbReference>
<dbReference type="PANTHER" id="PTHR11927:SF9">
    <property type="entry name" value="L-FUCOSYLTRANSFERASE"/>
    <property type="match status" value="1"/>
</dbReference>
<dbReference type="InterPro" id="IPR002516">
    <property type="entry name" value="Glyco_trans_11"/>
</dbReference>
<keyword evidence="5" id="KW-1185">Reference proteome</keyword>
<proteinExistence type="inferred from homology"/>
<dbReference type="Proteomes" id="UP001497623">
    <property type="component" value="Unassembled WGS sequence"/>
</dbReference>
<keyword evidence="3" id="KW-0325">Glycoprotein</keyword>
<feature type="non-terminal residue" evidence="4">
    <location>
        <position position="1"/>
    </location>
</feature>
<dbReference type="EC" id="2.4.1.-" evidence="3"/>
<dbReference type="GO" id="GO:0008107">
    <property type="term" value="F:galactoside 2-alpha-L-fucosyltransferase activity"/>
    <property type="evidence" value="ECO:0007669"/>
    <property type="project" value="InterPro"/>
</dbReference>
<name>A0AAV2QHH6_MEGNR</name>
<comment type="subcellular location">
    <subcellularLocation>
        <location evidence="3">Golgi apparatus</location>
        <location evidence="3">Golgi stack membrane</location>
        <topology evidence="3">Single-pass type II membrane protein</topology>
    </subcellularLocation>
</comment>
<evidence type="ECO:0000256" key="1">
    <source>
        <dbReference type="ARBA" id="ARBA00022676"/>
    </source>
</evidence>
<protein>
    <recommendedName>
        <fullName evidence="3">L-Fucosyltransferase</fullName>
        <ecNumber evidence="3">2.4.1.-</ecNumber>
    </recommendedName>
</protein>
<evidence type="ECO:0000313" key="5">
    <source>
        <dbReference type="Proteomes" id="UP001497623"/>
    </source>
</evidence>
<evidence type="ECO:0000256" key="2">
    <source>
        <dbReference type="ARBA" id="ARBA00022679"/>
    </source>
</evidence>
<reference evidence="4 5" key="1">
    <citation type="submission" date="2024-05" db="EMBL/GenBank/DDBJ databases">
        <authorList>
            <person name="Wallberg A."/>
        </authorList>
    </citation>
    <scope>NUCLEOTIDE SEQUENCE [LARGE SCALE GENOMIC DNA]</scope>
</reference>
<evidence type="ECO:0000313" key="4">
    <source>
        <dbReference type="EMBL" id="CAL4081759.1"/>
    </source>
</evidence>
<gene>
    <name evidence="4" type="ORF">MNOR_LOCUS11625</name>
</gene>
<sequence>IYTNATIAVSERIYDIMKNVFQPKYFQLPVMSEGFKYEVSDFIKTIHPDYLKGDMVSHIKPTLDQLTREYAMTGMKRMVIMEAFDKDIDDFALLASCSHSVMTVGSFGFWSGFLAGGSVVYAHVPALQLLVDPINLGPVGFQNWHPINMDSEIPES</sequence>
<keyword evidence="3" id="KW-0333">Golgi apparatus</keyword>
<dbReference type="Pfam" id="PF01531">
    <property type="entry name" value="Glyco_transf_11"/>
    <property type="match status" value="1"/>
</dbReference>
<comment type="caution">
    <text evidence="4">The sequence shown here is derived from an EMBL/GenBank/DDBJ whole genome shotgun (WGS) entry which is preliminary data.</text>
</comment>
<accession>A0AAV2QHH6</accession>
<keyword evidence="3" id="KW-0735">Signal-anchor</keyword>
<evidence type="ECO:0000256" key="3">
    <source>
        <dbReference type="RuleBase" id="RU363129"/>
    </source>
</evidence>
<dbReference type="GO" id="GO:0032580">
    <property type="term" value="C:Golgi cisterna membrane"/>
    <property type="evidence" value="ECO:0007669"/>
    <property type="project" value="UniProtKB-SubCell"/>
</dbReference>
<dbReference type="GO" id="GO:0005975">
    <property type="term" value="P:carbohydrate metabolic process"/>
    <property type="evidence" value="ECO:0007669"/>
    <property type="project" value="InterPro"/>
</dbReference>
<dbReference type="AlphaFoldDB" id="A0AAV2QHH6"/>
<comment type="pathway">
    <text evidence="3">Protein modification; protein glycosylation.</text>
</comment>
<keyword evidence="2 3" id="KW-0808">Transferase</keyword>